<accession>A0A7X7LWV0</accession>
<reference evidence="1 2" key="1">
    <citation type="journal article" date="2020" name="Biotechnol. Biofuels">
        <title>New insights from the biogas microbiome by comprehensive genome-resolved metagenomics of nearly 1600 species originating from multiple anaerobic digesters.</title>
        <authorList>
            <person name="Campanaro S."/>
            <person name="Treu L."/>
            <person name="Rodriguez-R L.M."/>
            <person name="Kovalovszki A."/>
            <person name="Ziels R.M."/>
            <person name="Maus I."/>
            <person name="Zhu X."/>
            <person name="Kougias P.G."/>
            <person name="Basile A."/>
            <person name="Luo G."/>
            <person name="Schluter A."/>
            <person name="Konstantinidis K.T."/>
            <person name="Angelidaki I."/>
        </authorList>
    </citation>
    <scope>NUCLEOTIDE SEQUENCE [LARGE SCALE GENOMIC DNA]</scope>
    <source>
        <strain evidence="1">AS06rmzACSIP_256</strain>
    </source>
</reference>
<proteinExistence type="predicted"/>
<evidence type="ECO:0000313" key="2">
    <source>
        <dbReference type="Proteomes" id="UP000536534"/>
    </source>
</evidence>
<dbReference type="Proteomes" id="UP000536534">
    <property type="component" value="Unassembled WGS sequence"/>
</dbReference>
<dbReference type="Gene3D" id="3.40.50.970">
    <property type="match status" value="1"/>
</dbReference>
<organism evidence="1 2">
    <name type="scientific">Thauera phenolivorans</name>
    <dbReference type="NCBI Taxonomy" id="1792543"/>
    <lineage>
        <taxon>Bacteria</taxon>
        <taxon>Pseudomonadati</taxon>
        <taxon>Pseudomonadota</taxon>
        <taxon>Betaproteobacteria</taxon>
        <taxon>Rhodocyclales</taxon>
        <taxon>Zoogloeaceae</taxon>
        <taxon>Thauera</taxon>
    </lineage>
</organism>
<name>A0A7X7LWV0_9RHOO</name>
<gene>
    <name evidence="1" type="ORF">GX576_09955</name>
</gene>
<sequence>MPPDANTLLAAADHCLESGHDIHAIVAGNIIERHGEDMPEFRDWRWPG</sequence>
<dbReference type="EMBL" id="JAAYYV010000255">
    <property type="protein sequence ID" value="NLF54697.1"/>
    <property type="molecule type" value="Genomic_DNA"/>
</dbReference>
<dbReference type="AlphaFoldDB" id="A0A7X7LWV0"/>
<protein>
    <submittedName>
        <fullName evidence="1">Uncharacterized protein</fullName>
    </submittedName>
</protein>
<comment type="caution">
    <text evidence="1">The sequence shown here is derived from an EMBL/GenBank/DDBJ whole genome shotgun (WGS) entry which is preliminary data.</text>
</comment>
<evidence type="ECO:0000313" key="1">
    <source>
        <dbReference type="EMBL" id="NLF54697.1"/>
    </source>
</evidence>